<reference evidence="6" key="1">
    <citation type="submission" date="2020-01" db="EMBL/GenBank/DDBJ databases">
        <title>Sphingomonas sp. strain CSW-10.</title>
        <authorList>
            <person name="Chen W.-M."/>
        </authorList>
    </citation>
    <scope>NUCLEOTIDE SEQUENCE [LARGE SCALE GENOMIC DNA]</scope>
    <source>
        <strain evidence="6">CCP-1</strain>
    </source>
</reference>
<evidence type="ECO:0000256" key="1">
    <source>
        <dbReference type="ARBA" id="ARBA00009477"/>
    </source>
</evidence>
<dbReference type="EMBL" id="JAAATW010000007">
    <property type="protein sequence ID" value="NBE09534.1"/>
    <property type="molecule type" value="Genomic_DNA"/>
</dbReference>
<dbReference type="InterPro" id="IPR058647">
    <property type="entry name" value="BSH_CzcB-like"/>
</dbReference>
<evidence type="ECO:0000256" key="2">
    <source>
        <dbReference type="SAM" id="Coils"/>
    </source>
</evidence>
<feature type="domain" description="CzcB-like barrel-sandwich hybrid" evidence="4">
    <location>
        <begin position="92"/>
        <end position="218"/>
    </location>
</feature>
<accession>A0ABW9YAG0</accession>
<dbReference type="Gene3D" id="1.10.287.470">
    <property type="entry name" value="Helix hairpin bin"/>
    <property type="match status" value="1"/>
</dbReference>
<comment type="caution">
    <text evidence="5">The sequence shown here is derived from an EMBL/GenBank/DDBJ whole genome shotgun (WGS) entry which is preliminary data.</text>
</comment>
<dbReference type="Gene3D" id="2.40.420.20">
    <property type="match status" value="1"/>
</dbReference>
<organism evidence="5 6">
    <name type="scientific">Paragemmobacter ruber</name>
    <dbReference type="NCBI Taxonomy" id="1985673"/>
    <lineage>
        <taxon>Bacteria</taxon>
        <taxon>Pseudomonadati</taxon>
        <taxon>Pseudomonadota</taxon>
        <taxon>Alphaproteobacteria</taxon>
        <taxon>Rhodobacterales</taxon>
        <taxon>Paracoccaceae</taxon>
        <taxon>Paragemmobacter</taxon>
    </lineage>
</organism>
<comment type="similarity">
    <text evidence="1">Belongs to the membrane fusion protein (MFP) (TC 8.A.1) family.</text>
</comment>
<dbReference type="InterPro" id="IPR006143">
    <property type="entry name" value="RND_pump_MFP"/>
</dbReference>
<dbReference type="Gene3D" id="2.40.30.170">
    <property type="match status" value="1"/>
</dbReference>
<dbReference type="CDD" id="cd00298">
    <property type="entry name" value="ACD_sHsps_p23-like"/>
    <property type="match status" value="1"/>
</dbReference>
<gene>
    <name evidence="5" type="ORF">GU920_18480</name>
</gene>
<dbReference type="PANTHER" id="PTHR30469:SF11">
    <property type="entry name" value="BLL4320 PROTEIN"/>
    <property type="match status" value="1"/>
</dbReference>
<sequence>MAMWKQLSLSVVVLIAALIGSAALLPAANLALRGVGLGPVLDLVGLAAPEAESAEGGGRAAGAAPMVVARAPGEARIADRVAAIGDGQAIRAVTVLPETPGRVTEVLVQSGQRVQEGDVLLRLDSEAETIALERARLMQDDARAALERLQQLQGSGASTAVQLREAELALRQAELEVRQAEFDLSLREIRAPVAGWIGILNAEVGAQVTTTTEIADIDDRSVLLVDFRLPERMVGRIAPGDPVTAEALAGGLGSITGVVSAVDNRVDLTSRTLRVQARLENGDDRLRAGMSFAISVDLPGEPAPAVDPLSVQWSRDGAFVWVVRDGAAERLSVRILQRSETAVMVEADFLPGDLVIVEGVQAVRPGAPVEVRGEAATAGASEGAVTPAKL</sequence>
<dbReference type="Proteomes" id="UP001517376">
    <property type="component" value="Unassembled WGS sequence"/>
</dbReference>
<evidence type="ECO:0000313" key="5">
    <source>
        <dbReference type="EMBL" id="NBE09534.1"/>
    </source>
</evidence>
<dbReference type="RefSeq" id="WP_161768589.1">
    <property type="nucleotide sequence ID" value="NZ_JAAATW010000007.1"/>
</dbReference>
<evidence type="ECO:0000259" key="4">
    <source>
        <dbReference type="Pfam" id="PF25973"/>
    </source>
</evidence>
<dbReference type="Pfam" id="PF25973">
    <property type="entry name" value="BSH_CzcB"/>
    <property type="match status" value="1"/>
</dbReference>
<evidence type="ECO:0000259" key="3">
    <source>
        <dbReference type="Pfam" id="PF25954"/>
    </source>
</evidence>
<proteinExistence type="inferred from homology"/>
<dbReference type="Pfam" id="PF25954">
    <property type="entry name" value="Beta-barrel_RND_2"/>
    <property type="match status" value="1"/>
</dbReference>
<evidence type="ECO:0000313" key="6">
    <source>
        <dbReference type="Proteomes" id="UP001517376"/>
    </source>
</evidence>
<dbReference type="NCBIfam" id="TIGR01730">
    <property type="entry name" value="RND_mfp"/>
    <property type="match status" value="1"/>
</dbReference>
<dbReference type="SUPFAM" id="SSF111369">
    <property type="entry name" value="HlyD-like secretion proteins"/>
    <property type="match status" value="1"/>
</dbReference>
<name>A0ABW9YAG0_9RHOB</name>
<dbReference type="Gene3D" id="2.40.50.100">
    <property type="match status" value="1"/>
</dbReference>
<keyword evidence="6" id="KW-1185">Reference proteome</keyword>
<protein>
    <submittedName>
        <fullName evidence="5">Efflux RND transporter periplasmic adaptor subunit</fullName>
    </submittedName>
</protein>
<feature type="domain" description="CusB-like beta-barrel" evidence="3">
    <location>
        <begin position="226"/>
        <end position="296"/>
    </location>
</feature>
<keyword evidence="2" id="KW-0175">Coiled coil</keyword>
<feature type="coiled-coil region" evidence="2">
    <location>
        <begin position="132"/>
        <end position="183"/>
    </location>
</feature>
<dbReference type="InterPro" id="IPR058792">
    <property type="entry name" value="Beta-barrel_RND_2"/>
</dbReference>
<dbReference type="PRINTS" id="PR01490">
    <property type="entry name" value="RTXTOXIND"/>
</dbReference>
<dbReference type="PANTHER" id="PTHR30469">
    <property type="entry name" value="MULTIDRUG RESISTANCE PROTEIN MDTA"/>
    <property type="match status" value="1"/>
</dbReference>